<dbReference type="EMBL" id="FOGO01000001">
    <property type="protein sequence ID" value="SER38020.1"/>
    <property type="molecule type" value="Genomic_DNA"/>
</dbReference>
<dbReference type="RefSeq" id="WP_074998467.1">
    <property type="nucleotide sequence ID" value="NZ_JBITKS010000001.1"/>
</dbReference>
<reference evidence="2" key="1">
    <citation type="submission" date="2016-10" db="EMBL/GenBank/DDBJ databases">
        <authorList>
            <person name="Varghese N."/>
            <person name="Submissions S."/>
        </authorList>
    </citation>
    <scope>NUCLEOTIDE SEQUENCE [LARGE SCALE GENOMIC DNA]</scope>
    <source>
        <strain evidence="2">CGMCC 4.6825</strain>
    </source>
</reference>
<keyword evidence="2" id="KW-1185">Reference proteome</keyword>
<dbReference type="Proteomes" id="UP000182841">
    <property type="component" value="Unassembled WGS sequence"/>
</dbReference>
<protein>
    <recommendedName>
        <fullName evidence="3">DUF3558 domain-containing protein</fullName>
    </recommendedName>
</protein>
<proteinExistence type="predicted"/>
<evidence type="ECO:0000313" key="1">
    <source>
        <dbReference type="EMBL" id="SER38020.1"/>
    </source>
</evidence>
<organism evidence="1 2">
    <name type="scientific">Streptomyces qinglanensis</name>
    <dbReference type="NCBI Taxonomy" id="943816"/>
    <lineage>
        <taxon>Bacteria</taxon>
        <taxon>Bacillati</taxon>
        <taxon>Actinomycetota</taxon>
        <taxon>Actinomycetes</taxon>
        <taxon>Kitasatosporales</taxon>
        <taxon>Streptomycetaceae</taxon>
        <taxon>Streptomyces</taxon>
    </lineage>
</organism>
<evidence type="ECO:0000313" key="2">
    <source>
        <dbReference type="Proteomes" id="UP000182841"/>
    </source>
</evidence>
<sequence length="178" mass="19183">MRASRGRRAPALLALLALLLAGCSGGREYAVPEKFCGVRMPSEAVEPLLPDGEELHRSLRPLDGTATSCGMNIVDGPSVVDVTVTELDKPLTAADRRVSLKSLEHAKNVRVPGTHWAVQGDRRIHLSAPCGADWADSLSFRFSFTEGGEGAEATRHTTLRFATAFVRGEQKEEVCTAK</sequence>
<gene>
    <name evidence="1" type="ORF">SAMN05421870_101571</name>
</gene>
<evidence type="ECO:0008006" key="3">
    <source>
        <dbReference type="Google" id="ProtNLM"/>
    </source>
</evidence>
<dbReference type="PROSITE" id="PS51257">
    <property type="entry name" value="PROKAR_LIPOPROTEIN"/>
    <property type="match status" value="1"/>
</dbReference>
<accession>A0A1H9NPV7</accession>
<name>A0A1H9NPV7_9ACTN</name>
<dbReference type="AlphaFoldDB" id="A0A1H9NPV7"/>